<feature type="domain" description="Schlafen AlbA-2" evidence="2">
    <location>
        <begin position="57"/>
        <end position="177"/>
    </location>
</feature>
<dbReference type="EMBL" id="BLYI01000062">
    <property type="protein sequence ID" value="GFO86304.1"/>
    <property type="molecule type" value="Genomic_DNA"/>
</dbReference>
<dbReference type="Pfam" id="PF13749">
    <property type="entry name" value="HATPase_c_4"/>
    <property type="match status" value="1"/>
</dbReference>
<evidence type="ECO:0000313" key="4">
    <source>
        <dbReference type="EMBL" id="GFO86304.1"/>
    </source>
</evidence>
<evidence type="ECO:0008006" key="6">
    <source>
        <dbReference type="Google" id="ProtNLM"/>
    </source>
</evidence>
<organism evidence="4 5">
    <name type="scientific">Anaerostipes butyraticus</name>
    <dbReference type="NCBI Taxonomy" id="645466"/>
    <lineage>
        <taxon>Bacteria</taxon>
        <taxon>Bacillati</taxon>
        <taxon>Bacillota</taxon>
        <taxon>Clostridia</taxon>
        <taxon>Lachnospirales</taxon>
        <taxon>Lachnospiraceae</taxon>
        <taxon>Anaerostipes</taxon>
    </lineage>
</organism>
<comment type="caution">
    <text evidence="4">The sequence shown here is derived from an EMBL/GenBank/DDBJ whole genome shotgun (WGS) entry which is preliminary data.</text>
</comment>
<dbReference type="AlphaFoldDB" id="A0A916VDH5"/>
<keyword evidence="5" id="KW-1185">Reference proteome</keyword>
<dbReference type="Gene3D" id="3.30.565.60">
    <property type="match status" value="1"/>
</dbReference>
<dbReference type="Pfam" id="PF04326">
    <property type="entry name" value="SLFN_AlbA_2"/>
    <property type="match status" value="1"/>
</dbReference>
<dbReference type="Gene3D" id="3.30.950.30">
    <property type="entry name" value="Schlafen, AAA domain"/>
    <property type="match status" value="1"/>
</dbReference>
<accession>A0A916VDH5</accession>
<dbReference type="PANTHER" id="PTHR30595:SF6">
    <property type="entry name" value="SCHLAFEN ALBA-2 DOMAIN-CONTAINING PROTEIN"/>
    <property type="match status" value="1"/>
</dbReference>
<dbReference type="Proteomes" id="UP000613208">
    <property type="component" value="Unassembled WGS sequence"/>
</dbReference>
<sequence>MELHLNQGLPCKRQLFLKIELKNLKFDVKIKMKGGEFEILTEELEELLKEIQKYQCETQNLELKSANRGCPKRLFDTLSSFSNQDEGGIIVFGIDEENGFEEAGVYDAQDLQKRINAQCLQMEPVVRPLLTVLEKNGKSFVSAEIPGIDLAERPCYYKGTGRIKGSYIRIGDSDEAMTEYEIYSYEAFRKKYQDDIREIPRATFSAMNLNSLEEYVKKLKMGRPNLSNIPEEDLYELMSITRNRIPTLASVLLFSLYPQAYFPQLCIHAVVVPGKEIGGIGDMGERFLDNKRIEGDIMTMLDETMQFVKKNMRTKTIIDETTGRRVDQTDYPVIAVREAVLNALVHRDYSIHTEGMPIQVIMYEDRMEIRNPGGIYGRMQLNQLGMVQPDTRNPVLVTALEVLGVTENRYSGIPTMRRTMKEYQLPAPEFAEERGTFVVRLYKHKNKYEDTLLRDMDETKNLLIFCKTPRTRKEIAGFLGLTSTTYAIQKYVNPLIERGLIHLSIPEKPSSSRQLYYT</sequence>
<reference evidence="4" key="1">
    <citation type="submission" date="2020-06" db="EMBL/GenBank/DDBJ databases">
        <title>Characterization of fructooligosaccharide metabolism and fructooligosaccharide-degrading enzymes in human commensal butyrate producers.</title>
        <authorList>
            <person name="Tanno H."/>
            <person name="Fujii T."/>
            <person name="Hirano K."/>
            <person name="Maeno S."/>
            <person name="Tonozuka T."/>
            <person name="Sakamoto M."/>
            <person name="Ohkuma M."/>
            <person name="Tochio T."/>
            <person name="Endo A."/>
        </authorList>
    </citation>
    <scope>NUCLEOTIDE SEQUENCE</scope>
    <source>
        <strain evidence="4">JCM 17466</strain>
    </source>
</reference>
<feature type="domain" description="Filamentation induced by cAMP protein Fic-like C-terminal" evidence="3">
    <location>
        <begin position="460"/>
        <end position="516"/>
    </location>
</feature>
<dbReference type="InterPro" id="IPR038461">
    <property type="entry name" value="Schlafen_AlbA_2_dom_sf"/>
</dbReference>
<dbReference type="InterPro" id="IPR049514">
    <property type="entry name" value="Fic-like_C"/>
</dbReference>
<evidence type="ECO:0000259" key="2">
    <source>
        <dbReference type="Pfam" id="PF04326"/>
    </source>
</evidence>
<dbReference type="InterPro" id="IPR038475">
    <property type="entry name" value="RecG_C_sf"/>
</dbReference>
<protein>
    <recommendedName>
        <fullName evidence="6">AAA family ATPase</fullName>
    </recommendedName>
</protein>
<dbReference type="PANTHER" id="PTHR30595">
    <property type="entry name" value="GLPR-RELATED TRANSCRIPTIONAL REPRESSOR"/>
    <property type="match status" value="1"/>
</dbReference>
<proteinExistence type="predicted"/>
<gene>
    <name evidence="4" type="ORF">ANBU17_26510</name>
</gene>
<dbReference type="RefSeq" id="WP_243282674.1">
    <property type="nucleotide sequence ID" value="NZ_BLYI01000062.1"/>
</dbReference>
<dbReference type="Pfam" id="PF21247">
    <property type="entry name" value="Fic-like_C"/>
    <property type="match status" value="1"/>
</dbReference>
<keyword evidence="1" id="KW-0175">Coiled coil</keyword>
<dbReference type="InterPro" id="IPR007421">
    <property type="entry name" value="Schlafen_AlbA_2_dom"/>
</dbReference>
<evidence type="ECO:0000256" key="1">
    <source>
        <dbReference type="SAM" id="Coils"/>
    </source>
</evidence>
<name>A0A916VDH5_9FIRM</name>
<evidence type="ECO:0000259" key="3">
    <source>
        <dbReference type="Pfam" id="PF21247"/>
    </source>
</evidence>
<evidence type="ECO:0000313" key="5">
    <source>
        <dbReference type="Proteomes" id="UP000613208"/>
    </source>
</evidence>
<feature type="coiled-coil region" evidence="1">
    <location>
        <begin position="37"/>
        <end position="64"/>
    </location>
</feature>